<evidence type="ECO:0000256" key="10">
    <source>
        <dbReference type="ARBA" id="ARBA00022840"/>
    </source>
</evidence>
<feature type="transmembrane region" description="Helical" evidence="14">
    <location>
        <begin position="12"/>
        <end position="34"/>
    </location>
</feature>
<dbReference type="InterPro" id="IPR033480">
    <property type="entry name" value="sCache_2"/>
</dbReference>
<evidence type="ECO:0000256" key="12">
    <source>
        <dbReference type="ARBA" id="ARBA00023012"/>
    </source>
</evidence>
<dbReference type="InterPro" id="IPR003594">
    <property type="entry name" value="HATPase_dom"/>
</dbReference>
<comment type="catalytic activity">
    <reaction evidence="1">
        <text>ATP + protein L-histidine = ADP + protein N-phospho-L-histidine.</text>
        <dbReference type="EC" id="2.7.13.3"/>
    </reaction>
</comment>
<dbReference type="Gene3D" id="3.30.565.10">
    <property type="entry name" value="Histidine kinase-like ATPase, C-terminal domain"/>
    <property type="match status" value="1"/>
</dbReference>
<evidence type="ECO:0000256" key="1">
    <source>
        <dbReference type="ARBA" id="ARBA00000085"/>
    </source>
</evidence>
<dbReference type="SMART" id="SM00388">
    <property type="entry name" value="HisKA"/>
    <property type="match status" value="1"/>
</dbReference>
<dbReference type="SUPFAM" id="SSF55874">
    <property type="entry name" value="ATPase domain of HSP90 chaperone/DNA topoisomerase II/histidine kinase"/>
    <property type="match status" value="1"/>
</dbReference>
<dbReference type="InterPro" id="IPR036890">
    <property type="entry name" value="HATPase_C_sf"/>
</dbReference>
<keyword evidence="9 16" id="KW-0418">Kinase</keyword>
<dbReference type="Pfam" id="PF00512">
    <property type="entry name" value="HisKA"/>
    <property type="match status" value="1"/>
</dbReference>
<dbReference type="Gene3D" id="1.10.287.130">
    <property type="match status" value="1"/>
</dbReference>
<accession>A0A5R8Y108</accession>
<evidence type="ECO:0000256" key="9">
    <source>
        <dbReference type="ARBA" id="ARBA00022777"/>
    </source>
</evidence>
<keyword evidence="10" id="KW-0067">ATP-binding</keyword>
<dbReference type="CDD" id="cd00082">
    <property type="entry name" value="HisKA"/>
    <property type="match status" value="1"/>
</dbReference>
<dbReference type="InterPro" id="IPR004358">
    <property type="entry name" value="Sig_transdc_His_kin-like_C"/>
</dbReference>
<evidence type="ECO:0000313" key="17">
    <source>
        <dbReference type="Proteomes" id="UP000308901"/>
    </source>
</evidence>
<dbReference type="EMBL" id="VANU01000003">
    <property type="protein sequence ID" value="TLP38447.1"/>
    <property type="molecule type" value="Genomic_DNA"/>
</dbReference>
<dbReference type="Gene3D" id="3.30.450.20">
    <property type="entry name" value="PAS domain"/>
    <property type="match status" value="2"/>
</dbReference>
<feature type="domain" description="Histidine kinase" evidence="15">
    <location>
        <begin position="415"/>
        <end position="637"/>
    </location>
</feature>
<dbReference type="InterPro" id="IPR036097">
    <property type="entry name" value="HisK_dim/P_sf"/>
</dbReference>
<dbReference type="InterPro" id="IPR004010">
    <property type="entry name" value="Double_Cache_2"/>
</dbReference>
<dbReference type="PANTHER" id="PTHR43065:SF10">
    <property type="entry name" value="PEROXIDE STRESS-ACTIVATED HISTIDINE KINASE MAK3"/>
    <property type="match status" value="1"/>
</dbReference>
<protein>
    <recommendedName>
        <fullName evidence="3">histidine kinase</fullName>
        <ecNumber evidence="3">2.7.13.3</ecNumber>
    </recommendedName>
</protein>
<comment type="caution">
    <text evidence="16">The sequence shown here is derived from an EMBL/GenBank/DDBJ whole genome shotgun (WGS) entry which is preliminary data.</text>
</comment>
<dbReference type="Pfam" id="PF08269">
    <property type="entry name" value="dCache_2"/>
    <property type="match status" value="1"/>
</dbReference>
<dbReference type="Pfam" id="PF02518">
    <property type="entry name" value="HATPase_c"/>
    <property type="match status" value="1"/>
</dbReference>
<dbReference type="SMART" id="SM01049">
    <property type="entry name" value="Cache_2"/>
    <property type="match status" value="1"/>
</dbReference>
<dbReference type="PANTHER" id="PTHR43065">
    <property type="entry name" value="SENSOR HISTIDINE KINASE"/>
    <property type="match status" value="1"/>
</dbReference>
<dbReference type="OrthoDB" id="9781147at2"/>
<feature type="transmembrane region" description="Helical" evidence="14">
    <location>
        <begin position="353"/>
        <end position="375"/>
    </location>
</feature>
<evidence type="ECO:0000256" key="14">
    <source>
        <dbReference type="SAM" id="Phobius"/>
    </source>
</evidence>
<dbReference type="GO" id="GO:0005886">
    <property type="term" value="C:plasma membrane"/>
    <property type="evidence" value="ECO:0007669"/>
    <property type="project" value="UniProtKB-SubCell"/>
</dbReference>
<evidence type="ECO:0000256" key="11">
    <source>
        <dbReference type="ARBA" id="ARBA00022989"/>
    </source>
</evidence>
<dbReference type="GO" id="GO:0000155">
    <property type="term" value="F:phosphorelay sensor kinase activity"/>
    <property type="evidence" value="ECO:0007669"/>
    <property type="project" value="InterPro"/>
</dbReference>
<sequence length="637" mass="75349">MNYKNEKQLLIFIRFALPILALLFTIAITTFLYIEKKTKFNKLTEEIQSTFIKNKKQTIKEQIDNLYYYIVSEQKDLQENLEKSLSYEVKQTHKIAKNIYYRYKHNHSKDEIKEMIKAAIREIRFNNDRAYFFIIDKEGKNQLHPIMPELEGKDVYNTRDSKGSYIVKEPLELLKKKDEIFYNWYWVKSQEDKKEYKKIGFIKNFHELNWVIGTGEYLEEFSKDTQEKILKQIEKLRYGKNSYFIVTNKDEKYISHVNKNLINKDVFKILEETNTTESIDTIKKILKTKEGFVTLDFFKPNSNVVSSKIIYLKNIPNWGWTISTGFYVDDASKAIEDEKKRIEKEYQENLKNLLFIFLISIIILVPLFFYISFIIEKKFKKYKDSIQEHIDENQKQYKLLAQKSKLTAMGEMLANIAHQWKQPLSLITTSTSSIKLNKELGIKDDEFLYKSIDNIQINANHLAETINDFMDFFRPDKNKNKFFMKDVIAKTLKLLSSQFQAKKIEIIQQIQDISIISYERELLQVLLNIISNSKDAILENSIENGLIFIEIYKNENNVIIEIKDNAKGINENIKERIFEPYFTTKNKAQGTGIGLYMSQEIITKHMNGTIEVDNIQYEYNKQIEKGAIFKITLPISN</sequence>
<evidence type="ECO:0000256" key="6">
    <source>
        <dbReference type="ARBA" id="ARBA00022679"/>
    </source>
</evidence>
<keyword evidence="7 14" id="KW-0812">Transmembrane</keyword>
<dbReference type="GO" id="GO:0005524">
    <property type="term" value="F:ATP binding"/>
    <property type="evidence" value="ECO:0007669"/>
    <property type="project" value="UniProtKB-KW"/>
</dbReference>
<evidence type="ECO:0000259" key="15">
    <source>
        <dbReference type="PROSITE" id="PS50109"/>
    </source>
</evidence>
<reference evidence="16 17" key="1">
    <citation type="submission" date="2019-05" db="EMBL/GenBank/DDBJ databases">
        <title>Arcobacter sp. nov., isolated from sea sediment.</title>
        <authorList>
            <person name="Kim W."/>
        </authorList>
    </citation>
    <scope>NUCLEOTIDE SEQUENCE [LARGE SCALE GENOMIC DNA]</scope>
    <source>
        <strain evidence="16 17">CAU 1517</strain>
    </source>
</reference>
<name>A0A5R8Y108_9BACT</name>
<keyword evidence="17" id="KW-1185">Reference proteome</keyword>
<keyword evidence="12" id="KW-0902">Two-component regulatory system</keyword>
<dbReference type="SUPFAM" id="SSF47384">
    <property type="entry name" value="Homodimeric domain of signal transducing histidine kinase"/>
    <property type="match status" value="1"/>
</dbReference>
<evidence type="ECO:0000256" key="8">
    <source>
        <dbReference type="ARBA" id="ARBA00022741"/>
    </source>
</evidence>
<organism evidence="16 17">
    <name type="scientific">Arcobacter arenosus</name>
    <dbReference type="NCBI Taxonomy" id="2576037"/>
    <lineage>
        <taxon>Bacteria</taxon>
        <taxon>Pseudomonadati</taxon>
        <taxon>Campylobacterota</taxon>
        <taxon>Epsilonproteobacteria</taxon>
        <taxon>Campylobacterales</taxon>
        <taxon>Arcobacteraceae</taxon>
        <taxon>Arcobacter</taxon>
    </lineage>
</organism>
<evidence type="ECO:0000256" key="13">
    <source>
        <dbReference type="ARBA" id="ARBA00023136"/>
    </source>
</evidence>
<evidence type="ECO:0000256" key="7">
    <source>
        <dbReference type="ARBA" id="ARBA00022692"/>
    </source>
</evidence>
<keyword evidence="11 14" id="KW-1133">Transmembrane helix</keyword>
<gene>
    <name evidence="16" type="ORF">FDK22_08225</name>
</gene>
<keyword evidence="8" id="KW-0547">Nucleotide-binding</keyword>
<evidence type="ECO:0000256" key="5">
    <source>
        <dbReference type="ARBA" id="ARBA00022553"/>
    </source>
</evidence>
<evidence type="ECO:0000256" key="2">
    <source>
        <dbReference type="ARBA" id="ARBA00004651"/>
    </source>
</evidence>
<keyword evidence="13 14" id="KW-0472">Membrane</keyword>
<evidence type="ECO:0000256" key="4">
    <source>
        <dbReference type="ARBA" id="ARBA00022475"/>
    </source>
</evidence>
<evidence type="ECO:0000256" key="3">
    <source>
        <dbReference type="ARBA" id="ARBA00012438"/>
    </source>
</evidence>
<dbReference type="PRINTS" id="PR00344">
    <property type="entry name" value="BCTRLSENSOR"/>
</dbReference>
<evidence type="ECO:0000313" key="16">
    <source>
        <dbReference type="EMBL" id="TLP38447.1"/>
    </source>
</evidence>
<dbReference type="Proteomes" id="UP000308901">
    <property type="component" value="Unassembled WGS sequence"/>
</dbReference>
<dbReference type="RefSeq" id="WP_138152442.1">
    <property type="nucleotide sequence ID" value="NZ_VANU01000003.1"/>
</dbReference>
<dbReference type="EC" id="2.7.13.3" evidence="3"/>
<dbReference type="InterPro" id="IPR005467">
    <property type="entry name" value="His_kinase_dom"/>
</dbReference>
<keyword evidence="5" id="KW-0597">Phosphoprotein</keyword>
<dbReference type="AlphaFoldDB" id="A0A5R8Y108"/>
<proteinExistence type="predicted"/>
<dbReference type="PROSITE" id="PS50109">
    <property type="entry name" value="HIS_KIN"/>
    <property type="match status" value="1"/>
</dbReference>
<keyword evidence="6" id="KW-0808">Transferase</keyword>
<dbReference type="InterPro" id="IPR003661">
    <property type="entry name" value="HisK_dim/P_dom"/>
</dbReference>
<keyword evidence="4" id="KW-1003">Cell membrane</keyword>
<dbReference type="SMART" id="SM00387">
    <property type="entry name" value="HATPase_c"/>
    <property type="match status" value="1"/>
</dbReference>
<comment type="subcellular location">
    <subcellularLocation>
        <location evidence="2">Cell membrane</location>
        <topology evidence="2">Multi-pass membrane protein</topology>
    </subcellularLocation>
</comment>